<organism evidence="4 5">
    <name type="scientific">Rhodococcus hoagii</name>
    <name type="common">Corynebacterium equii</name>
    <dbReference type="NCBI Taxonomy" id="43767"/>
    <lineage>
        <taxon>Bacteria</taxon>
        <taxon>Bacillati</taxon>
        <taxon>Actinomycetota</taxon>
        <taxon>Actinomycetes</taxon>
        <taxon>Mycobacteriales</taxon>
        <taxon>Nocardiaceae</taxon>
        <taxon>Prescottella</taxon>
    </lineage>
</organism>
<dbReference type="AlphaFoldDB" id="A0AAE5MIC8"/>
<evidence type="ECO:0000313" key="5">
    <source>
        <dbReference type="Proteomes" id="UP000193518"/>
    </source>
</evidence>
<evidence type="ECO:0000313" key="2">
    <source>
        <dbReference type="EMBL" id="MBM4627753.1"/>
    </source>
</evidence>
<dbReference type="PANTHER" id="PTHR37943:SF1">
    <property type="entry name" value="PROTEIN VES"/>
    <property type="match status" value="1"/>
</dbReference>
<dbReference type="Proteomes" id="UP000738270">
    <property type="component" value="Unassembled WGS sequence"/>
</dbReference>
<feature type="region of interest" description="Disordered" evidence="1">
    <location>
        <begin position="1"/>
        <end position="27"/>
    </location>
</feature>
<dbReference type="EMBL" id="LWIC01000006">
    <property type="protein sequence ID" value="ORM25428.1"/>
    <property type="molecule type" value="Genomic_DNA"/>
</dbReference>
<protein>
    <recommendedName>
        <fullName evidence="6">HutD family protein</fullName>
    </recommendedName>
</protein>
<dbReference type="InterPro" id="IPR014710">
    <property type="entry name" value="RmlC-like_jellyroll"/>
</dbReference>
<evidence type="ECO:0000256" key="1">
    <source>
        <dbReference type="SAM" id="MobiDB-lite"/>
    </source>
</evidence>
<dbReference type="SUPFAM" id="SSF51182">
    <property type="entry name" value="RmlC-like cupins"/>
    <property type="match status" value="1"/>
</dbReference>
<name>A0AAE5MIC8_RHOHA</name>
<dbReference type="PANTHER" id="PTHR37943">
    <property type="entry name" value="PROTEIN VES"/>
    <property type="match status" value="1"/>
</dbReference>
<dbReference type="EMBL" id="WUYC01000001">
    <property type="protein sequence ID" value="MBM4714258.1"/>
    <property type="molecule type" value="Genomic_DNA"/>
</dbReference>
<evidence type="ECO:0008006" key="6">
    <source>
        <dbReference type="Google" id="ProtNLM"/>
    </source>
</evidence>
<dbReference type="Proteomes" id="UP000193518">
    <property type="component" value="Unassembled WGS sequence"/>
</dbReference>
<sequence>MVGDVSGGIVNDGPYSPGAPALRSTRDDRATVRWRNGQGTTQVVAETETWRVSIADEPTASTFSVIDGYDRLFMPIGGVPVELTGAGDAAPRTVAPLETTAFAGEWAPACRVETPTRALNVMVRRGAATATMRFGEPPRTADPTELVVLVDPVTELALLLPPGNGDTVEFTSPCAIITVTALARP</sequence>
<evidence type="ECO:0000313" key="3">
    <source>
        <dbReference type="EMBL" id="MBM4714258.1"/>
    </source>
</evidence>
<dbReference type="Proteomes" id="UP000706122">
    <property type="component" value="Unassembled WGS sequence"/>
</dbReference>
<dbReference type="Gene3D" id="2.60.120.10">
    <property type="entry name" value="Jelly Rolls"/>
    <property type="match status" value="1"/>
</dbReference>
<reference evidence="2" key="2">
    <citation type="submission" date="2019-11" db="EMBL/GenBank/DDBJ databases">
        <title>Spread of Macrolides and rifampicin resistant Rhodococcus equi in clinical isolates in the USA.</title>
        <authorList>
            <person name="Alvarez-Narvaez S."/>
            <person name="Huber L."/>
            <person name="Cohen N.D."/>
            <person name="Slovis N."/>
            <person name="Greiter M."/>
            <person name="Giguere S."/>
            <person name="Hart K."/>
        </authorList>
    </citation>
    <scope>NUCLEOTIDE SEQUENCE</scope>
    <source>
        <strain evidence="2">Lh_38</strain>
        <strain evidence="3">Lh_5</strain>
    </source>
</reference>
<reference evidence="4 5" key="1">
    <citation type="journal article" date="2016" name="Genome Biol. Evol.">
        <title>Pangenome and Phylogenomic Analysis of the Pathogenic Actinobacterium Rhodococcus equi.</title>
        <authorList>
            <person name="Anastasi E."/>
            <person name="MacArthur I."/>
            <person name="Scortti M."/>
            <person name="Alvarez S."/>
            <person name="Giguere S."/>
            <person name="Vazquez-Boland J.A."/>
        </authorList>
    </citation>
    <scope>NUCLEOTIDE SEQUENCE [LARGE SCALE GENOMIC DNA]</scope>
    <source>
        <strain evidence="4 5">PAM1271</strain>
    </source>
</reference>
<accession>A0AAE5MIC8</accession>
<dbReference type="InterPro" id="IPR010282">
    <property type="entry name" value="Uncharacterised_HutD/Ves"/>
</dbReference>
<dbReference type="Pfam" id="PF05962">
    <property type="entry name" value="HutD"/>
    <property type="match status" value="1"/>
</dbReference>
<dbReference type="EMBL" id="WUXD01000011">
    <property type="protein sequence ID" value="MBM4627753.1"/>
    <property type="molecule type" value="Genomic_DNA"/>
</dbReference>
<comment type="caution">
    <text evidence="4">The sequence shown here is derived from an EMBL/GenBank/DDBJ whole genome shotgun (WGS) entry which is preliminary data.</text>
</comment>
<dbReference type="InterPro" id="IPR011051">
    <property type="entry name" value="RmlC_Cupin_sf"/>
</dbReference>
<evidence type="ECO:0000313" key="4">
    <source>
        <dbReference type="EMBL" id="ORM25428.1"/>
    </source>
</evidence>
<proteinExistence type="predicted"/>
<gene>
    <name evidence="4" type="ORF">A5N68_15840</name>
    <name evidence="2" type="ORF">GS453_12985</name>
    <name evidence="3" type="ORF">GS551_08565</name>
</gene>